<keyword evidence="2" id="KW-0732">Signal</keyword>
<dbReference type="InterPro" id="IPR028082">
    <property type="entry name" value="Peripla_BP_I"/>
</dbReference>
<dbReference type="PANTHER" id="PTHR47235:SF1">
    <property type="entry name" value="BLR6548 PROTEIN"/>
    <property type="match status" value="1"/>
</dbReference>
<gene>
    <name evidence="4" type="ORF">LZC94_14880</name>
</gene>
<sequence>MNERSLAVWTFAAASLLALGCKKGEAGAEKKASALSEPEIKIGQTMPYSGPASVYGTIGKLEAAYFKKINTTKGGVGGRKINLISVDDGYSPPKAVEQARKLVEQDQVLLLFQPLGTPSNVAIQDYLNTKKVPQLFAATGATRLGDPEHHPWTMGFNPSYQLEGSMVAKQITTKQPGAKIAVLYQNDDYGKDYLKGLKTGLADNAKMIVAEATYEVSDPTVDSQIATLKASGADTFVNIATPKFAAQAIRKAYDIGWKPTQYLNNISASVGTVLTPAGLDKSVGLVTVAYYKDPVDKQWDDDPAMKEWRTFMKEYYPEGSLTDNINVYAYIVAQTMVQVLTQCGPDLSRENIMKQAANLDFAPDLLLPGIKLKTSPTDFFPVEQLRFVRFDGKDWVLFGDVLSVN</sequence>
<evidence type="ECO:0000313" key="4">
    <source>
        <dbReference type="EMBL" id="WXB18512.1"/>
    </source>
</evidence>
<dbReference type="Gene3D" id="3.40.50.2300">
    <property type="match status" value="2"/>
</dbReference>
<dbReference type="Pfam" id="PF13458">
    <property type="entry name" value="Peripla_BP_6"/>
    <property type="match status" value="1"/>
</dbReference>
<evidence type="ECO:0000256" key="1">
    <source>
        <dbReference type="ARBA" id="ARBA00010062"/>
    </source>
</evidence>
<proteinExistence type="inferred from homology"/>
<accession>A0ABZ2M7M4</accession>
<dbReference type="CDD" id="cd06343">
    <property type="entry name" value="PBP1_ABC_ligand_binding-like"/>
    <property type="match status" value="1"/>
</dbReference>
<keyword evidence="5" id="KW-1185">Reference proteome</keyword>
<dbReference type="RefSeq" id="WP_394828143.1">
    <property type="nucleotide sequence ID" value="NZ_CP089984.1"/>
</dbReference>
<reference evidence="4 5" key="1">
    <citation type="submission" date="2021-12" db="EMBL/GenBank/DDBJ databases">
        <title>Discovery of the Pendulisporaceae a myxobacterial family with distinct sporulation behavior and unique specialized metabolism.</title>
        <authorList>
            <person name="Garcia R."/>
            <person name="Popoff A."/>
            <person name="Bader C.D."/>
            <person name="Loehr J."/>
            <person name="Walesch S."/>
            <person name="Walt C."/>
            <person name="Boldt J."/>
            <person name="Bunk B."/>
            <person name="Haeckl F.J.F.P.J."/>
            <person name="Gunesch A.P."/>
            <person name="Birkelbach J."/>
            <person name="Nuebel U."/>
            <person name="Pietschmann T."/>
            <person name="Bach T."/>
            <person name="Mueller R."/>
        </authorList>
    </citation>
    <scope>NUCLEOTIDE SEQUENCE [LARGE SCALE GENOMIC DNA]</scope>
    <source>
        <strain evidence="4 5">MSr11954</strain>
    </source>
</reference>
<dbReference type="SUPFAM" id="SSF53822">
    <property type="entry name" value="Periplasmic binding protein-like I"/>
    <property type="match status" value="1"/>
</dbReference>
<evidence type="ECO:0000313" key="5">
    <source>
        <dbReference type="Proteomes" id="UP001370348"/>
    </source>
</evidence>
<comment type="similarity">
    <text evidence="1">Belongs to the leucine-binding protein family.</text>
</comment>
<dbReference type="EMBL" id="CP089984">
    <property type="protein sequence ID" value="WXB18512.1"/>
    <property type="molecule type" value="Genomic_DNA"/>
</dbReference>
<dbReference type="InterPro" id="IPR028081">
    <property type="entry name" value="Leu-bd"/>
</dbReference>
<feature type="domain" description="Leucine-binding protein" evidence="3">
    <location>
        <begin position="39"/>
        <end position="391"/>
    </location>
</feature>
<evidence type="ECO:0000256" key="2">
    <source>
        <dbReference type="ARBA" id="ARBA00022729"/>
    </source>
</evidence>
<dbReference type="PANTHER" id="PTHR47235">
    <property type="entry name" value="BLR6548 PROTEIN"/>
    <property type="match status" value="1"/>
</dbReference>
<dbReference type="PROSITE" id="PS51257">
    <property type="entry name" value="PROKAR_LIPOPROTEIN"/>
    <property type="match status" value="1"/>
</dbReference>
<organism evidence="4 5">
    <name type="scientific">Pendulispora albinea</name>
    <dbReference type="NCBI Taxonomy" id="2741071"/>
    <lineage>
        <taxon>Bacteria</taxon>
        <taxon>Pseudomonadati</taxon>
        <taxon>Myxococcota</taxon>
        <taxon>Myxococcia</taxon>
        <taxon>Myxococcales</taxon>
        <taxon>Sorangiineae</taxon>
        <taxon>Pendulisporaceae</taxon>
        <taxon>Pendulispora</taxon>
    </lineage>
</organism>
<dbReference type="Proteomes" id="UP001370348">
    <property type="component" value="Chromosome"/>
</dbReference>
<protein>
    <submittedName>
        <fullName evidence="4">ABC transporter substrate-binding protein</fullName>
    </submittedName>
</protein>
<evidence type="ECO:0000259" key="3">
    <source>
        <dbReference type="Pfam" id="PF13458"/>
    </source>
</evidence>
<name>A0ABZ2M7M4_9BACT</name>